<dbReference type="AlphaFoldDB" id="A0A0G0QVQ8"/>
<protein>
    <submittedName>
        <fullName evidence="1">Uncharacterized protein</fullName>
    </submittedName>
</protein>
<evidence type="ECO:0000313" key="1">
    <source>
        <dbReference type="EMBL" id="KKR05697.1"/>
    </source>
</evidence>
<dbReference type="STRING" id="1619100.UT34_C0002G0204"/>
<gene>
    <name evidence="1" type="ORF">UT34_C0002G0204</name>
</gene>
<name>A0A0G0QVQ8_9BACT</name>
<dbReference type="Proteomes" id="UP000034799">
    <property type="component" value="Unassembled WGS sequence"/>
</dbReference>
<proteinExistence type="predicted"/>
<evidence type="ECO:0000313" key="2">
    <source>
        <dbReference type="Proteomes" id="UP000034799"/>
    </source>
</evidence>
<reference evidence="1 2" key="1">
    <citation type="journal article" date="2015" name="Nature">
        <title>rRNA introns, odd ribosomes, and small enigmatic genomes across a large radiation of phyla.</title>
        <authorList>
            <person name="Brown C.T."/>
            <person name="Hug L.A."/>
            <person name="Thomas B.C."/>
            <person name="Sharon I."/>
            <person name="Castelle C.J."/>
            <person name="Singh A."/>
            <person name="Wilkins M.J."/>
            <person name="Williams K.H."/>
            <person name="Banfield J.F."/>
        </authorList>
    </citation>
    <scope>NUCLEOTIDE SEQUENCE [LARGE SCALE GENOMIC DNA]</scope>
</reference>
<accession>A0A0G0QVQ8</accession>
<comment type="caution">
    <text evidence="1">The sequence shown here is derived from an EMBL/GenBank/DDBJ whole genome shotgun (WGS) entry which is preliminary data.</text>
</comment>
<sequence>MLTKKDIQILREVFFEPIDKQFQEIRDILRDHNQRIMSLQDTIVGIDQYLNGELKLLLRSIENNLNRHELMIQNHEKRLKAINA</sequence>
<dbReference type="EMBL" id="LBWK01000002">
    <property type="protein sequence ID" value="KKR05697.1"/>
    <property type="molecule type" value="Genomic_DNA"/>
</dbReference>
<organism evidence="1 2">
    <name type="scientific">candidate division WS6 bacterium GW2011_GWF2_39_15</name>
    <dbReference type="NCBI Taxonomy" id="1619100"/>
    <lineage>
        <taxon>Bacteria</taxon>
        <taxon>Candidatus Dojkabacteria</taxon>
    </lineage>
</organism>